<dbReference type="Proteomes" id="UP000095009">
    <property type="component" value="Unassembled WGS sequence"/>
</dbReference>
<dbReference type="STRING" id="857566.A0A1E3PME9"/>
<dbReference type="OrthoDB" id="340259at2759"/>
<dbReference type="InterPro" id="IPR040132">
    <property type="entry name" value="Tex1/THOC3"/>
</dbReference>
<name>A0A1E3PME9_9ASCO</name>
<evidence type="ECO:0000313" key="6">
    <source>
        <dbReference type="Proteomes" id="UP000095009"/>
    </source>
</evidence>
<dbReference type="PROSITE" id="PS50294">
    <property type="entry name" value="WD_REPEATS_REGION"/>
    <property type="match status" value="1"/>
</dbReference>
<dbReference type="InterPro" id="IPR036322">
    <property type="entry name" value="WD40_repeat_dom_sf"/>
</dbReference>
<dbReference type="PANTHER" id="PTHR22839">
    <property type="entry name" value="THO COMPLEX SUBUNIT 3 THO3"/>
    <property type="match status" value="1"/>
</dbReference>
<dbReference type="Gene3D" id="2.130.10.10">
    <property type="entry name" value="YVTN repeat-like/Quinoprotein amine dehydrogenase"/>
    <property type="match status" value="2"/>
</dbReference>
<dbReference type="PROSITE" id="PS50082">
    <property type="entry name" value="WD_REPEATS_2"/>
    <property type="match status" value="3"/>
</dbReference>
<dbReference type="SMART" id="SM00320">
    <property type="entry name" value="WD40"/>
    <property type="match status" value="5"/>
</dbReference>
<reference evidence="5 6" key="1">
    <citation type="journal article" date="2016" name="Proc. Natl. Acad. Sci. U.S.A.">
        <title>Comparative genomics of biotechnologically important yeasts.</title>
        <authorList>
            <person name="Riley R."/>
            <person name="Haridas S."/>
            <person name="Wolfe K.H."/>
            <person name="Lopes M.R."/>
            <person name="Hittinger C.T."/>
            <person name="Goeker M."/>
            <person name="Salamov A.A."/>
            <person name="Wisecaver J.H."/>
            <person name="Long T.M."/>
            <person name="Calvey C.H."/>
            <person name="Aerts A.L."/>
            <person name="Barry K.W."/>
            <person name="Choi C."/>
            <person name="Clum A."/>
            <person name="Coughlan A.Y."/>
            <person name="Deshpande S."/>
            <person name="Douglass A.P."/>
            <person name="Hanson S.J."/>
            <person name="Klenk H.-P."/>
            <person name="LaButti K.M."/>
            <person name="Lapidus A."/>
            <person name="Lindquist E.A."/>
            <person name="Lipzen A.M."/>
            <person name="Meier-Kolthoff J.P."/>
            <person name="Ohm R.A."/>
            <person name="Otillar R.P."/>
            <person name="Pangilinan J.L."/>
            <person name="Peng Y."/>
            <person name="Rokas A."/>
            <person name="Rosa C.A."/>
            <person name="Scheuner C."/>
            <person name="Sibirny A.A."/>
            <person name="Slot J.C."/>
            <person name="Stielow J.B."/>
            <person name="Sun H."/>
            <person name="Kurtzman C.P."/>
            <person name="Blackwell M."/>
            <person name="Grigoriev I.V."/>
            <person name="Jeffries T.W."/>
        </authorList>
    </citation>
    <scope>NUCLEOTIDE SEQUENCE [LARGE SCALE GENOMIC DNA]</scope>
    <source>
        <strain evidence="5 6">DSM 6958</strain>
    </source>
</reference>
<dbReference type="InterPro" id="IPR019775">
    <property type="entry name" value="WD40_repeat_CS"/>
</dbReference>
<keyword evidence="2" id="KW-0677">Repeat</keyword>
<evidence type="ECO:0000313" key="5">
    <source>
        <dbReference type="EMBL" id="ODQ66112.1"/>
    </source>
</evidence>
<organism evidence="5 6">
    <name type="scientific">Nadsonia fulvescens var. elongata DSM 6958</name>
    <dbReference type="NCBI Taxonomy" id="857566"/>
    <lineage>
        <taxon>Eukaryota</taxon>
        <taxon>Fungi</taxon>
        <taxon>Dikarya</taxon>
        <taxon>Ascomycota</taxon>
        <taxon>Saccharomycotina</taxon>
        <taxon>Dipodascomycetes</taxon>
        <taxon>Dipodascales</taxon>
        <taxon>Dipodascales incertae sedis</taxon>
        <taxon>Nadsonia</taxon>
    </lineage>
</organism>
<keyword evidence="6" id="KW-1185">Reference proteome</keyword>
<feature type="repeat" description="WD" evidence="4">
    <location>
        <begin position="1"/>
        <end position="32"/>
    </location>
</feature>
<evidence type="ECO:0000256" key="4">
    <source>
        <dbReference type="PROSITE-ProRule" id="PRU00221"/>
    </source>
</evidence>
<dbReference type="EMBL" id="KV454409">
    <property type="protein sequence ID" value="ODQ66112.1"/>
    <property type="molecule type" value="Genomic_DNA"/>
</dbReference>
<dbReference type="PRINTS" id="PR00320">
    <property type="entry name" value="GPROTEINBRPT"/>
</dbReference>
<protein>
    <submittedName>
        <fullName evidence="5">WD40 repeat-like protein</fullName>
    </submittedName>
</protein>
<dbReference type="GO" id="GO:0000445">
    <property type="term" value="C:THO complex part of transcription export complex"/>
    <property type="evidence" value="ECO:0007669"/>
    <property type="project" value="TreeGrafter"/>
</dbReference>
<evidence type="ECO:0000256" key="1">
    <source>
        <dbReference type="ARBA" id="ARBA00022574"/>
    </source>
</evidence>
<comment type="similarity">
    <text evidence="3">Belongs to the THOC3 family.</text>
</comment>
<keyword evidence="1 4" id="KW-0853">WD repeat</keyword>
<dbReference type="AlphaFoldDB" id="A0A1E3PME9"/>
<gene>
    <name evidence="5" type="ORF">NADFUDRAFT_46646</name>
</gene>
<dbReference type="InterPro" id="IPR001680">
    <property type="entry name" value="WD40_rpt"/>
</dbReference>
<dbReference type="PANTHER" id="PTHR22839:SF0">
    <property type="entry name" value="THO COMPLEX SUBUNIT 3"/>
    <property type="match status" value="1"/>
</dbReference>
<dbReference type="InterPro" id="IPR020472">
    <property type="entry name" value="WD40_PAC1"/>
</dbReference>
<dbReference type="SUPFAM" id="SSF50978">
    <property type="entry name" value="WD40 repeat-like"/>
    <property type="match status" value="1"/>
</dbReference>
<dbReference type="InterPro" id="IPR015943">
    <property type="entry name" value="WD40/YVTN_repeat-like_dom_sf"/>
</dbReference>
<dbReference type="Pfam" id="PF00400">
    <property type="entry name" value="WD40"/>
    <property type="match status" value="3"/>
</dbReference>
<dbReference type="PROSITE" id="PS00678">
    <property type="entry name" value="WD_REPEATS_1"/>
    <property type="match status" value="1"/>
</dbReference>
<evidence type="ECO:0000256" key="3">
    <source>
        <dbReference type="ARBA" id="ARBA00046343"/>
    </source>
</evidence>
<dbReference type="GO" id="GO:0006406">
    <property type="term" value="P:mRNA export from nucleus"/>
    <property type="evidence" value="ECO:0007669"/>
    <property type="project" value="InterPro"/>
</dbReference>
<proteinExistence type="inferred from homology"/>
<sequence>MSWNTVGTKVALGSNDRNIRIWSADRTDDRSVVLIKNCHTLGISDLHWDPINVDRLASCSNDGTVNIWDIKTKASIKVLKPGNGNIIVKYSPDGKYLAAVRKDDVVVIFDTTDWSVLCTVKETTEVYSFDWSNASNAFATGLASGNVRIYEVIMRKKTGQSDENALEANEHIQMDARLVNILRGHRTAASSIKFDPQGKYLAIGGKEGIVSLWDLNDWICIKTFSKTDHPICSISFSHDGGYLAVASENNVPIDIINVATKESVFSITRPSFAFAPIVEWAPMKYSIAFIGDSNGLSILSANHSSSRR</sequence>
<feature type="repeat" description="WD" evidence="4">
    <location>
        <begin position="36"/>
        <end position="78"/>
    </location>
</feature>
<feature type="repeat" description="WD" evidence="4">
    <location>
        <begin position="182"/>
        <end position="223"/>
    </location>
</feature>
<accession>A0A1E3PME9</accession>
<evidence type="ECO:0000256" key="2">
    <source>
        <dbReference type="ARBA" id="ARBA00022737"/>
    </source>
</evidence>